<evidence type="ECO:0000256" key="1">
    <source>
        <dbReference type="SAM" id="MobiDB-lite"/>
    </source>
</evidence>
<protein>
    <recommendedName>
        <fullName evidence="3">Flavinylation-associated cytochrome domain-containing protein</fullName>
    </recommendedName>
</protein>
<accession>A0A1H7C5K0</accession>
<dbReference type="RefSeq" id="WP_091834099.1">
    <property type="nucleotide sequence ID" value="NZ_FNZK01000019.1"/>
</dbReference>
<evidence type="ECO:0000259" key="3">
    <source>
        <dbReference type="Pfam" id="PF14358"/>
    </source>
</evidence>
<evidence type="ECO:0000313" key="4">
    <source>
        <dbReference type="EMBL" id="SEJ83857.1"/>
    </source>
</evidence>
<dbReference type="EMBL" id="FNZK01000019">
    <property type="protein sequence ID" value="SEJ83857.1"/>
    <property type="molecule type" value="Genomic_DNA"/>
</dbReference>
<feature type="region of interest" description="Disordered" evidence="1">
    <location>
        <begin position="131"/>
        <end position="159"/>
    </location>
</feature>
<keyword evidence="2" id="KW-0472">Membrane</keyword>
<evidence type="ECO:0000256" key="2">
    <source>
        <dbReference type="SAM" id="Phobius"/>
    </source>
</evidence>
<dbReference type="InterPro" id="IPR025517">
    <property type="entry name" value="DUF4405"/>
</dbReference>
<keyword evidence="5" id="KW-1185">Reference proteome</keyword>
<feature type="transmembrane region" description="Helical" evidence="2">
    <location>
        <begin position="94"/>
        <end position="114"/>
    </location>
</feature>
<feature type="domain" description="Flavinylation-associated cytochrome" evidence="3">
    <location>
        <begin position="10"/>
        <end position="75"/>
    </location>
</feature>
<name>A0A1H7C5K0_9FIRM</name>
<proteinExistence type="predicted"/>
<dbReference type="AlphaFoldDB" id="A0A1H7C5K0"/>
<feature type="transmembrane region" description="Helical" evidence="2">
    <location>
        <begin position="12"/>
        <end position="32"/>
    </location>
</feature>
<keyword evidence="2" id="KW-0812">Transmembrane</keyword>
<keyword evidence="2" id="KW-1133">Transmembrane helix</keyword>
<evidence type="ECO:0000313" key="5">
    <source>
        <dbReference type="Proteomes" id="UP000199662"/>
    </source>
</evidence>
<sequence>MFKGISSRQLVSLLTLYLFIFMVLTGLVLYIVPPTRVARELQWTLAGISKTEYIRLHTILSLGFLVAVLLHAWYNRSVLWRYLLLGRQEKIWNIESILALVFILVLLGASYFNVPPVDKIMSWGTSFKESWGGPGGGQRLRDGKNRAVQQVDQTQREMQ</sequence>
<dbReference type="Pfam" id="PF14358">
    <property type="entry name" value="DUF4405"/>
    <property type="match status" value="1"/>
</dbReference>
<feature type="transmembrane region" description="Helical" evidence="2">
    <location>
        <begin position="53"/>
        <end position="74"/>
    </location>
</feature>
<reference evidence="4 5" key="1">
    <citation type="submission" date="2016-10" db="EMBL/GenBank/DDBJ databases">
        <authorList>
            <person name="de Groot N.N."/>
        </authorList>
    </citation>
    <scope>NUCLEOTIDE SEQUENCE [LARGE SCALE GENOMIC DNA]</scope>
    <source>
        <strain evidence="4 5">DSM 2179</strain>
    </source>
</reference>
<dbReference type="Proteomes" id="UP000199662">
    <property type="component" value="Unassembled WGS sequence"/>
</dbReference>
<gene>
    <name evidence="4" type="ORF">SAMN05660742_11918</name>
</gene>
<organism evidence="4 5">
    <name type="scientific">Propionispira arboris</name>
    <dbReference type="NCBI Taxonomy" id="84035"/>
    <lineage>
        <taxon>Bacteria</taxon>
        <taxon>Bacillati</taxon>
        <taxon>Bacillota</taxon>
        <taxon>Negativicutes</taxon>
        <taxon>Selenomonadales</taxon>
        <taxon>Selenomonadaceae</taxon>
        <taxon>Propionispira</taxon>
    </lineage>
</organism>